<dbReference type="AlphaFoldDB" id="A0A4Z0QGA6"/>
<dbReference type="InterPro" id="IPR001969">
    <property type="entry name" value="Aspartic_peptidase_AS"/>
</dbReference>
<protein>
    <recommendedName>
        <fullName evidence="3">Peptidase A2 domain-containing protein</fullName>
    </recommendedName>
</protein>
<comment type="caution">
    <text evidence="1">The sequence shown here is derived from an EMBL/GenBank/DDBJ whole genome shotgun (WGS) entry which is preliminary data.</text>
</comment>
<keyword evidence="2" id="KW-1185">Reference proteome</keyword>
<gene>
    <name evidence="1" type="ORF">E5K02_04690</name>
</gene>
<evidence type="ECO:0000313" key="1">
    <source>
        <dbReference type="EMBL" id="TGE28765.1"/>
    </source>
</evidence>
<dbReference type="RefSeq" id="WP_135392542.1">
    <property type="nucleotide sequence ID" value="NZ_SRMB01000001.1"/>
</dbReference>
<dbReference type="OrthoDB" id="7548156at2"/>
<dbReference type="PROSITE" id="PS00141">
    <property type="entry name" value="ASP_PROTEASE"/>
    <property type="match status" value="1"/>
</dbReference>
<dbReference type="GO" id="GO:0006508">
    <property type="term" value="P:proteolysis"/>
    <property type="evidence" value="ECO:0007669"/>
    <property type="project" value="InterPro"/>
</dbReference>
<evidence type="ECO:0008006" key="3">
    <source>
        <dbReference type="Google" id="ProtNLM"/>
    </source>
</evidence>
<name>A0A4Z0QGA6_9BACT</name>
<proteinExistence type="predicted"/>
<dbReference type="Proteomes" id="UP000298471">
    <property type="component" value="Unassembled WGS sequence"/>
</dbReference>
<reference evidence="1 2" key="1">
    <citation type="submission" date="2019-04" db="EMBL/GenBank/DDBJ databases">
        <authorList>
            <person name="Feng G."/>
            <person name="Zhang J."/>
            <person name="Zhu H."/>
        </authorList>
    </citation>
    <scope>NUCLEOTIDE SEQUENCE [LARGE SCALE GENOMIC DNA]</scope>
    <source>
        <strain evidence="1 2">9PBR-1</strain>
    </source>
</reference>
<dbReference type="GO" id="GO:0004190">
    <property type="term" value="F:aspartic-type endopeptidase activity"/>
    <property type="evidence" value="ECO:0007669"/>
    <property type="project" value="InterPro"/>
</dbReference>
<organism evidence="1 2">
    <name type="scientific">Hymenobacter metallicola</name>
    <dbReference type="NCBI Taxonomy" id="2563114"/>
    <lineage>
        <taxon>Bacteria</taxon>
        <taxon>Pseudomonadati</taxon>
        <taxon>Bacteroidota</taxon>
        <taxon>Cytophagia</taxon>
        <taxon>Cytophagales</taxon>
        <taxon>Hymenobacteraceae</taxon>
        <taxon>Hymenobacter</taxon>
    </lineage>
</organism>
<evidence type="ECO:0000313" key="2">
    <source>
        <dbReference type="Proteomes" id="UP000298471"/>
    </source>
</evidence>
<sequence>MKTIYKVLLSILAFFALSSVGGYFYFRKKFQAPANQLVVTGLPATSSFVWLADSTTKPVTAHAAILLPVRLPGCPRTCYVQFDTGAPTSLFYGKSLAALRTRYPATQAALPVQNDTLHNLSFPLGQGRILARRLRVIQYGASGVPADTTRPFIIGTLGADVLDGRALVLDYARQQFGLHDRLPAGLAQQAAFTPLSFAERRVQFTATVEGQSRQLLFDSGSSAFALLTSKDNFEALARPAAPVQVASVNSLGRTLTSYTVATPAALQVGTAAVPLGTVTHIEGTRFTEEMLMRFSGMGGMLGNAPFVTRTLILDVRGGRLGIL</sequence>
<dbReference type="EMBL" id="SRMB01000001">
    <property type="protein sequence ID" value="TGE28765.1"/>
    <property type="molecule type" value="Genomic_DNA"/>
</dbReference>
<accession>A0A4Z0QGA6</accession>